<dbReference type="Gene3D" id="3.10.290.20">
    <property type="entry name" value="Ubiquitin-like 2 activating enzyme e1b. Chain: B, domain 3"/>
    <property type="match status" value="1"/>
</dbReference>
<proteinExistence type="inferred from homology"/>
<reference evidence="13 14" key="1">
    <citation type="submission" date="2021-06" db="EMBL/GenBank/DDBJ databases">
        <title>Candida outbreak in Lebanon.</title>
        <authorList>
            <person name="Finianos M."/>
        </authorList>
    </citation>
    <scope>NUCLEOTIDE SEQUENCE [LARGE SCALE GENOMIC DNA]</scope>
    <source>
        <strain evidence="13">CA3LBN</strain>
    </source>
</reference>
<dbReference type="PROSITE" id="PS00865">
    <property type="entry name" value="UBIQUITIN_ACTIVAT_2"/>
    <property type="match status" value="1"/>
</dbReference>
<dbReference type="Proteomes" id="UP000825434">
    <property type="component" value="Chromosome 2"/>
</dbReference>
<evidence type="ECO:0000259" key="11">
    <source>
        <dbReference type="Pfam" id="PF00899"/>
    </source>
</evidence>
<feature type="domain" description="Ubiquitin-activating enzyme SCCH" evidence="12">
    <location>
        <begin position="543"/>
        <end position="595"/>
    </location>
</feature>
<dbReference type="InterPro" id="IPR029044">
    <property type="entry name" value="Nucleotide-diphossugar_trans"/>
</dbReference>
<dbReference type="InterPro" id="IPR001173">
    <property type="entry name" value="Glyco_trans_2-like"/>
</dbReference>
<dbReference type="SUPFAM" id="SSF53448">
    <property type="entry name" value="Nucleotide-diphospho-sugar transferases"/>
    <property type="match status" value="1"/>
</dbReference>
<feature type="active site" description="Glycyl thioester intermediate" evidence="7">
    <location>
        <position position="400"/>
    </location>
</feature>
<evidence type="ECO:0000313" key="13">
    <source>
        <dbReference type="EMBL" id="QWU87570.1"/>
    </source>
</evidence>
<comment type="similarity">
    <text evidence="3">Belongs to the glycosyltransferase 2 family.</text>
</comment>
<dbReference type="InterPro" id="IPR005455">
    <property type="entry name" value="PFN_euk"/>
</dbReference>
<dbReference type="SUPFAM" id="SSF69572">
    <property type="entry name" value="Activating enzymes of the ubiquitin-like proteins"/>
    <property type="match status" value="1"/>
</dbReference>
<evidence type="ECO:0000256" key="8">
    <source>
        <dbReference type="RuleBase" id="RU003909"/>
    </source>
</evidence>
<evidence type="ECO:0000256" key="9">
    <source>
        <dbReference type="SAM" id="MobiDB-lite"/>
    </source>
</evidence>
<feature type="compositionally biased region" description="Acidic residues" evidence="9">
    <location>
        <begin position="771"/>
        <end position="782"/>
    </location>
</feature>
<dbReference type="SUPFAM" id="SSF55770">
    <property type="entry name" value="Profilin (actin-binding protein)"/>
    <property type="match status" value="1"/>
</dbReference>
<organism evidence="13 14">
    <name type="scientific">Candidozyma haemuli</name>
    <dbReference type="NCBI Taxonomy" id="45357"/>
    <lineage>
        <taxon>Eukaryota</taxon>
        <taxon>Fungi</taxon>
        <taxon>Dikarya</taxon>
        <taxon>Ascomycota</taxon>
        <taxon>Saccharomycotina</taxon>
        <taxon>Pichiomycetes</taxon>
        <taxon>Metschnikowiaceae</taxon>
        <taxon>Candidozyma</taxon>
    </lineage>
</organism>
<dbReference type="CDD" id="cd06442">
    <property type="entry name" value="DPM1_like"/>
    <property type="match status" value="1"/>
</dbReference>
<dbReference type="Gene3D" id="3.30.450.30">
    <property type="entry name" value="Dynein light chain 2a, cytoplasmic"/>
    <property type="match status" value="1"/>
</dbReference>
<feature type="domain" description="THIF-type NAD/FAD binding fold" evidence="11">
    <location>
        <begin position="236"/>
        <end position="658"/>
    </location>
</feature>
<sequence length="918" mass="102847">MADKYSIILPTYNEKKNLPILVYLLDKTFREEGINWEVVIVDDNSPDGTQKVAEKLIDIFGPEHIQLRARAGKLGLGTAYVHGLQYVTGNFVIIMDADFSHHPEAIPKFIAKQKEDDYDIVTGTRYAGDGGVFGWDLKRKLVSRGANFLASTVLRPNVSDLTGSFRLYKKDVLAKVIDETKSKGYVFQMEMMVRAKALGFNVGEVPINFVDRLYGESKLGGDEIVQYLKGVWSLFRLQRIKSSKIVMVGAGGIGCELLKDLLLSGFGEIHIVDLDTITLSNLNRQFLFRQKDIDKSKSLTIAQAVQSFNFFNSNLVPHHGNVMDTNLFPLSWWSQFDYIYNALDNLEARRYVNRLALFLRKPLMESGTTGFEGQIQPIYPYSTECFECQPKATPQTFPVCTIRSTPSQPVHCIVWAKEFLFTQLFDETSEKEVNQAELSKETDDPEEIERILSQANELSALKKLVSDDDFPTKLVKKIYKDDVEKSLRLESLWKNRVPPNPLDFDKVYKKDLDELLSNPENTKLLIDDTHDWSVLQNIYVLFKSTEALQKRVKSGKQTIITFDKDDEDTLNFVAAAANLRSHVFHIPLKTKFDIKQIAGNIIPAIATTNAIISGFSNLGSLSYFNSDFVAKDTKSVFISIKPNKRITSAAVEGPNPKCASSGITKAIIRLTKNDFKKTLAELVKQVSTKYGYSGDISVILGKSRLIYDFDFDDNAEKQLQDIQGFATDEVLLFQDEEEELENLELYIQEVQDNGGNALPDVQLRAKVKFDEEPDSPSDEEMETTTVVLDDEPPSKKRKTNGLKSTGKIDKAALYSAAGDSLWAESGGFQIAPQEIQAIAGAYSDPSNLQAHGLHIEGQKYFLLRADDRSVYGKLDDTGIVAVKTKQAIVVAHYPSGVQPQEATAVVEKLADYLIGVGY</sequence>
<dbReference type="Gene3D" id="3.90.550.10">
    <property type="entry name" value="Spore Coat Polysaccharide Biosynthesis Protein SpsA, Chain A"/>
    <property type="match status" value="1"/>
</dbReference>
<dbReference type="InterPro" id="IPR042063">
    <property type="entry name" value="Ubi_acti_E1_SCCH"/>
</dbReference>
<dbReference type="Pfam" id="PF00535">
    <property type="entry name" value="Glycos_transf_2"/>
    <property type="match status" value="1"/>
</dbReference>
<evidence type="ECO:0000259" key="10">
    <source>
        <dbReference type="Pfam" id="PF00535"/>
    </source>
</evidence>
<name>A0ABX8I2U5_9ASCO</name>
<dbReference type="InterPro" id="IPR035985">
    <property type="entry name" value="Ubiquitin-activating_enz"/>
</dbReference>
<protein>
    <recommendedName>
        <fullName evidence="8">Profilin</fullName>
    </recommendedName>
</protein>
<dbReference type="InterPro" id="IPR019572">
    <property type="entry name" value="UBA_E1_SCCH"/>
</dbReference>
<dbReference type="InterPro" id="IPR000594">
    <property type="entry name" value="ThiF_NAD_FAD-bd"/>
</dbReference>
<evidence type="ECO:0000256" key="2">
    <source>
        <dbReference type="ARBA" id="ARBA00005673"/>
    </source>
</evidence>
<evidence type="ECO:0000256" key="7">
    <source>
        <dbReference type="PROSITE-ProRule" id="PRU10132"/>
    </source>
</evidence>
<dbReference type="Pfam" id="PF00899">
    <property type="entry name" value="ThiF"/>
    <property type="match status" value="1"/>
</dbReference>
<dbReference type="Pfam" id="PF10585">
    <property type="entry name" value="UBA_E1_SCCH"/>
    <property type="match status" value="1"/>
</dbReference>
<dbReference type="InterPro" id="IPR048278">
    <property type="entry name" value="PFN"/>
</dbReference>
<keyword evidence="6" id="KW-0808">Transferase</keyword>
<evidence type="ECO:0000259" key="12">
    <source>
        <dbReference type="Pfam" id="PF10585"/>
    </source>
</evidence>
<accession>A0ABX8I2U5</accession>
<dbReference type="Gene3D" id="1.10.10.2660">
    <property type="entry name" value="Ubiquitin-activating enzyme E1, SCCH domain"/>
    <property type="match status" value="1"/>
</dbReference>
<keyword evidence="5" id="KW-0328">Glycosyltransferase</keyword>
<dbReference type="InterPro" id="IPR033127">
    <property type="entry name" value="UBQ-activ_enz_E1_Cys_AS"/>
</dbReference>
<dbReference type="InterPro" id="IPR039528">
    <property type="entry name" value="DPM1-like"/>
</dbReference>
<evidence type="ECO:0000256" key="4">
    <source>
        <dbReference type="ARBA" id="ARBA00010058"/>
    </source>
</evidence>
<evidence type="ECO:0000313" key="14">
    <source>
        <dbReference type="Proteomes" id="UP000825434"/>
    </source>
</evidence>
<dbReference type="Gene3D" id="3.40.50.720">
    <property type="entry name" value="NAD(P)-binding Rossmann-like Domain"/>
    <property type="match status" value="1"/>
</dbReference>
<dbReference type="PANTHER" id="PTHR43398:SF1">
    <property type="entry name" value="DOLICHOL-PHOSPHATE MANNOSYLTRANSFERASE SUBUNIT 1"/>
    <property type="match status" value="1"/>
</dbReference>
<evidence type="ECO:0000256" key="5">
    <source>
        <dbReference type="ARBA" id="ARBA00022676"/>
    </source>
</evidence>
<comment type="similarity">
    <text evidence="2">Belongs to the ubiquitin-activating E1 family.</text>
</comment>
<feature type="domain" description="Glycosyltransferase 2-like" evidence="10">
    <location>
        <begin position="6"/>
        <end position="175"/>
    </location>
</feature>
<dbReference type="PANTHER" id="PTHR43398">
    <property type="entry name" value="DOLICHOL-PHOSPHATE MANNOSYLTRANSFERASE SUBUNIT 1"/>
    <property type="match status" value="1"/>
</dbReference>
<feature type="region of interest" description="Disordered" evidence="9">
    <location>
        <begin position="769"/>
        <end position="802"/>
    </location>
</feature>
<keyword evidence="14" id="KW-1185">Reference proteome</keyword>
<evidence type="ECO:0000256" key="3">
    <source>
        <dbReference type="ARBA" id="ARBA00006739"/>
    </source>
</evidence>
<dbReference type="Pfam" id="PF00235">
    <property type="entry name" value="Profilin"/>
    <property type="match status" value="1"/>
</dbReference>
<evidence type="ECO:0000256" key="6">
    <source>
        <dbReference type="ARBA" id="ARBA00022679"/>
    </source>
</evidence>
<dbReference type="PRINTS" id="PR00392">
    <property type="entry name" value="PROFILIN"/>
</dbReference>
<evidence type="ECO:0000256" key="1">
    <source>
        <dbReference type="ARBA" id="ARBA00004906"/>
    </source>
</evidence>
<comment type="similarity">
    <text evidence="4 8">Belongs to the profilin family.</text>
</comment>
<dbReference type="EMBL" id="CP076662">
    <property type="protein sequence ID" value="QWU87570.1"/>
    <property type="molecule type" value="Genomic_DNA"/>
</dbReference>
<keyword evidence="8" id="KW-0009">Actin-binding</keyword>
<dbReference type="CDD" id="cd00148">
    <property type="entry name" value="PROF"/>
    <property type="match status" value="1"/>
</dbReference>
<gene>
    <name evidence="13" type="ORF">CA3LBN_001835</name>
</gene>
<comment type="pathway">
    <text evidence="1">Protein modification; protein ubiquitination.</text>
</comment>
<dbReference type="InterPro" id="IPR036140">
    <property type="entry name" value="PFN_sf"/>
</dbReference>
<dbReference type="SMART" id="SM00392">
    <property type="entry name" value="PROF"/>
    <property type="match status" value="1"/>
</dbReference>